<name>A0ACC1IRD9_9FUNG</name>
<evidence type="ECO:0000313" key="1">
    <source>
        <dbReference type="EMBL" id="KAJ1899479.1"/>
    </source>
</evidence>
<reference evidence="1" key="1">
    <citation type="submission" date="2022-07" db="EMBL/GenBank/DDBJ databases">
        <title>Phylogenomic reconstructions and comparative analyses of Kickxellomycotina fungi.</title>
        <authorList>
            <person name="Reynolds N.K."/>
            <person name="Stajich J.E."/>
            <person name="Barry K."/>
            <person name="Grigoriev I.V."/>
            <person name="Crous P."/>
            <person name="Smith M.E."/>
        </authorList>
    </citation>
    <scope>NUCLEOTIDE SEQUENCE</scope>
    <source>
        <strain evidence="1">Benny 63K</strain>
    </source>
</reference>
<feature type="non-terminal residue" evidence="1">
    <location>
        <position position="2594"/>
    </location>
</feature>
<keyword evidence="2" id="KW-1185">Reference proteome</keyword>
<evidence type="ECO:0000313" key="2">
    <source>
        <dbReference type="Proteomes" id="UP001150581"/>
    </source>
</evidence>
<proteinExistence type="predicted"/>
<organism evidence="1 2">
    <name type="scientific">Kickxella alabastrina</name>
    <dbReference type="NCBI Taxonomy" id="61397"/>
    <lineage>
        <taxon>Eukaryota</taxon>
        <taxon>Fungi</taxon>
        <taxon>Fungi incertae sedis</taxon>
        <taxon>Zoopagomycota</taxon>
        <taxon>Kickxellomycotina</taxon>
        <taxon>Kickxellomycetes</taxon>
        <taxon>Kickxellales</taxon>
        <taxon>Kickxellaceae</taxon>
        <taxon>Kickxella</taxon>
    </lineage>
</organism>
<gene>
    <name evidence="1" type="ORF">LPJ66_002079</name>
</gene>
<protein>
    <submittedName>
        <fullName evidence="1">Uncharacterized protein</fullName>
    </submittedName>
</protein>
<dbReference type="Proteomes" id="UP001150581">
    <property type="component" value="Unassembled WGS sequence"/>
</dbReference>
<dbReference type="EMBL" id="JANBPG010000149">
    <property type="protein sequence ID" value="KAJ1899479.1"/>
    <property type="molecule type" value="Genomic_DNA"/>
</dbReference>
<accession>A0ACC1IRD9</accession>
<comment type="caution">
    <text evidence="1">The sequence shown here is derived from an EMBL/GenBank/DDBJ whole genome shotgun (WGS) entry which is preliminary data.</text>
</comment>
<sequence length="2594" mass="278444">MKAPSHIDFSTGSHSPRHSFGGGSAPQQNHMQQRLGQQGQGSLGDSRWPPQLYRQWFGAIAEGRSIQVHSILADHPNVLDMRRKEPTPFHMALTHIASEWLGNDTTGMDGLQVAIMGYKNAYANWRLGNGAQSEQMAGMSADQMKEHVAVREVILGALIDAISPEQLDSHFFGRQQNTTLHLASFYNDANLVERLLRQGAAVDISNRMGFLPSGITNDKPTLQWLAMYQGQVRGTRYQTQPSPPQEHMEQQQFYGTDTDDAYGQYDDAPDSDGGILPVSQQQQQNYGHDQVSRVSLIESELQLENISPSDDSEPSESPYVNKFGNRSPKDLYPAMDGSIDYSDHDSVSDEQSNDGHDDDHADNVSVASSNDRHSLGLGGNKIGLAKSPHEPVPLRQRVLDSQLARKDDARSATASIGSDTAHNRSYSPSVSPSVMSYHTAPVGMSDDGSSEQDFEGADGYRGNSATIRMKVDPNTINDNDIDDIFSDTDDIIQMEPSYCDNDAGLSDSHNWPASPRQSNSLGKHTSLTSSMSSSGLITMQSLNKATPRASLNDKNFPVNTMISAFPVVLQDTSMQHPIRESNTKQHSAVEQLKQNESAGKDSPQPPRPASPFLLRDSLYEMIMGRSSSRTSLTSGCSANSTSMSSSSTIGLSREHPTLLGLQPTSPTSPTSMNSQLSPESTTFEAYSTSPPQPSEFMASREVFLEAAARPRTPLESSAVAEDSATTLTETLLDGLSPAPTTGASHCQSFQTAESELDSVSDSNSDSDSDSEAEPVLAMDDAASNFFDTRASSPVPRPRPSASSLFSFMQDPELVSADKTRTYNPEPVPEANEDEEEEQAEQVSAGAGHEDFPPLADAVLKPGRIGRRQGRATVEMLQDDDVSGFSSEPQFSFMLPKLSTKSLSDMHATRKDASEAEAEAEAYSPLPDIQETPNLPDNVPLTRDKRDQYLQTLINRSTMRGTGSSGKPKGKRPAHAAITQAMRAASPAPTFGSASNMSSLDDADDADAEVDHFGMTSGRDSRHSSVRSDGPIDVLHLRPTSSHNTREALAVSGASINGRIRSNTMGNLGTPALLAKSITQARKVSPSLTTLKNRSLVSNSTAKLTSPAVFEPTLAEASPMRVAALSNFEKNRSRAMSSPMEPRPQSALSLAGNSARIGRVAALSQNFERQKGALGPPPMISIPGRASTGIKSAKDAADRLALGAMSAPLGDKRMDFGKPTARSNSISSSHNTGAHGQVTTAESSQAANNGENQHEQEPPSSPSDIGAPPGNLGGGRDNGGESGSGESSSNNSVSVLEPISTDSNGSSTSHSSSASNTRGLAASVDQHSADFGPALFDSSELGGQLGSSIFSSVDLPVTGSRDSLVQFEPSSVMNASASSGLHAPVSLRRDSDGSHSNRAKELADRRKSGTLARISNRGLVKNRKALLDSSESSMARATSPSKSSVSSFSSKSKHNRVHFFEPEKKAVDASSHRSHEALNQSVSDTTGPTTSSFFGQQGEGRSPRGVAAVDDSMSLSLGDAAMHLEESQQAVVSALHPGSQLQNASFVVDSSIGRSGINADELLVLSLSADHRELVFGDVSGAIVSRGSSSGGKSKAGSSSGEDSFHILSSTDSAGTPGSTPLDSVLENTSVGLLAQYASNQKRIDREYTFSSYEPLSAASDARPESRAMGESSRRANVGSSQGPEGSDNAAGQLDTMMPVRPHYDSRVLFGLSTVDEEDESSRNQSVADSEALAQRGSMTGIKTTMSAANVTAAALAFSQATSSASVSASSPNTRPVVEMQERRHPSASVRGLRSTLAREQHLQQSLTPVYQGLGPMGIPEIIDASTGLPVPESPVRDEFDLSLTGAGLAALMADDDTHSRAPSYGSHSFDANLVFGYTSEENNSTLGSRSSFGRSEFNNTSGPGSSASRVLYMHPIDQPPSDFDEYNGDNETGAVDWDSPATSGSRVGGEDMLNSAILSDMGKAPVRKITEMQQVQPVSVARTPEHITTVEELEGDLSPDEEPIPAAYFLESQDFDGYVTLGNQMLEEREERRIERRMKREAAKKGLPPPSPEESPRVMSPLWFVDNSYVDPLPPPLMEMMLNERDQIMPENTIDDCVNVQPGKKRILESRSISTLRLRQELDEFMNEDEHAGTGGGITESVSRGTIKPLVKRQRVNNISTMFDPPSSAADGLAPVKEAAVEAGDKAYGTRKSFLDSVEIPVSDIESAGSSDASLVRWDSLRNLANEDEAFAPIISQEFQVPGHRFYRGPAVKQPGTKVAQSQQSQQLPRKRLVLRAKAKTFSERVMDEVNELDVQIKTDNYGTISTHEAGQFAYEPPAGTVRPSVIPQYVSQLNGVPAGPFFMPPKASAKSGYLYMRILGIEQIEDKTDTVYFVIRNGIDTLSTLPVAVGGKNGTTINQEFRILTDPSISITMWMRFRSDAIIYKGGGNMTDSRLGDGGCLPPLLRKLIRRNTRSRNNSRWNCASSNDSVFDFDERQTKFAPGARRDGRAPQAPGFLSQQQHQGVQGGEYPRRNSSMFASQTRPGQAGEPNVDGGNDQQTLGGYNDPRSLNATQAPSSIFYEPGTERMDHLSSNKGLAQARFKEETRGVAVVH</sequence>